<keyword evidence="1" id="KW-0812">Transmembrane</keyword>
<evidence type="ECO:0000313" key="3">
    <source>
        <dbReference type="Proteomes" id="UP000006727"/>
    </source>
</evidence>
<keyword evidence="1" id="KW-0472">Membrane</keyword>
<dbReference type="EMBL" id="ABEU02000008">
    <property type="status" value="NOT_ANNOTATED_CDS"/>
    <property type="molecule type" value="Genomic_DNA"/>
</dbReference>
<dbReference type="Proteomes" id="UP000006727">
    <property type="component" value="Chromosome 8"/>
</dbReference>
<organism evidence="2 3">
    <name type="scientific">Physcomitrium patens</name>
    <name type="common">Spreading-leaved earth moss</name>
    <name type="synonym">Physcomitrella patens</name>
    <dbReference type="NCBI Taxonomy" id="3218"/>
    <lineage>
        <taxon>Eukaryota</taxon>
        <taxon>Viridiplantae</taxon>
        <taxon>Streptophyta</taxon>
        <taxon>Embryophyta</taxon>
        <taxon>Bryophyta</taxon>
        <taxon>Bryophytina</taxon>
        <taxon>Bryopsida</taxon>
        <taxon>Funariidae</taxon>
        <taxon>Funariales</taxon>
        <taxon>Funariaceae</taxon>
        <taxon>Physcomitrium</taxon>
    </lineage>
</organism>
<keyword evidence="3" id="KW-1185">Reference proteome</keyword>
<evidence type="ECO:0000313" key="2">
    <source>
        <dbReference type="EnsemblPlants" id="PAC:32965064.CDS.1"/>
    </source>
</evidence>
<reference evidence="2 3" key="1">
    <citation type="journal article" date="2008" name="Science">
        <title>The Physcomitrella genome reveals evolutionary insights into the conquest of land by plants.</title>
        <authorList>
            <person name="Rensing S."/>
            <person name="Lang D."/>
            <person name="Zimmer A."/>
            <person name="Terry A."/>
            <person name="Salamov A."/>
            <person name="Shapiro H."/>
            <person name="Nishiyama T."/>
            <person name="Perroud P.-F."/>
            <person name="Lindquist E."/>
            <person name="Kamisugi Y."/>
            <person name="Tanahashi T."/>
            <person name="Sakakibara K."/>
            <person name="Fujita T."/>
            <person name="Oishi K."/>
            <person name="Shin-I T."/>
            <person name="Kuroki Y."/>
            <person name="Toyoda A."/>
            <person name="Suzuki Y."/>
            <person name="Hashimoto A."/>
            <person name="Yamaguchi K."/>
            <person name="Sugano A."/>
            <person name="Kohara Y."/>
            <person name="Fujiyama A."/>
            <person name="Anterola A."/>
            <person name="Aoki S."/>
            <person name="Ashton N."/>
            <person name="Barbazuk W.B."/>
            <person name="Barker E."/>
            <person name="Bennetzen J."/>
            <person name="Bezanilla M."/>
            <person name="Blankenship R."/>
            <person name="Cho S.H."/>
            <person name="Dutcher S."/>
            <person name="Estelle M."/>
            <person name="Fawcett J.A."/>
            <person name="Gundlach H."/>
            <person name="Hanada K."/>
            <person name="Heyl A."/>
            <person name="Hicks K.A."/>
            <person name="Hugh J."/>
            <person name="Lohr M."/>
            <person name="Mayer K."/>
            <person name="Melkozernov A."/>
            <person name="Murata T."/>
            <person name="Nelson D."/>
            <person name="Pils B."/>
            <person name="Prigge M."/>
            <person name="Reiss B."/>
            <person name="Renner T."/>
            <person name="Rombauts S."/>
            <person name="Rushton P."/>
            <person name="Sanderfoot A."/>
            <person name="Schween G."/>
            <person name="Shiu S.-H."/>
            <person name="Stueber K."/>
            <person name="Theodoulou F.L."/>
            <person name="Tu H."/>
            <person name="Van de Peer Y."/>
            <person name="Verrier P.J."/>
            <person name="Waters E."/>
            <person name="Wood A."/>
            <person name="Yang L."/>
            <person name="Cove D."/>
            <person name="Cuming A."/>
            <person name="Hasebe M."/>
            <person name="Lucas S."/>
            <person name="Mishler D.B."/>
            <person name="Reski R."/>
            <person name="Grigoriev I."/>
            <person name="Quatrano R.S."/>
            <person name="Boore J.L."/>
        </authorList>
    </citation>
    <scope>NUCLEOTIDE SEQUENCE [LARGE SCALE GENOMIC DNA]</scope>
    <source>
        <strain evidence="2 3">cv. Gransden 2004</strain>
    </source>
</reference>
<protein>
    <submittedName>
        <fullName evidence="2">Uncharacterized protein</fullName>
    </submittedName>
</protein>
<evidence type="ECO:0000256" key="1">
    <source>
        <dbReference type="SAM" id="Phobius"/>
    </source>
</evidence>
<reference evidence="2" key="3">
    <citation type="submission" date="2020-12" db="UniProtKB">
        <authorList>
            <consortium name="EnsemblPlants"/>
        </authorList>
    </citation>
    <scope>IDENTIFICATION</scope>
</reference>
<feature type="transmembrane region" description="Helical" evidence="1">
    <location>
        <begin position="57"/>
        <end position="80"/>
    </location>
</feature>
<dbReference type="AlphaFoldDB" id="A0A7I3ZVY6"/>
<gene>
    <name evidence="2" type="primary">LOC112285356</name>
</gene>
<sequence>MRTAEDRVESGILCFRKQICGQLFRFGCFLDFCCTRKKTVKIKKRKTGLEFNCFPKIYVNQFGLTCAFYPVFLVHVFVLYA</sequence>
<accession>A0A7I3ZVY6</accession>
<name>A0A7I3ZVY6_PHYPA</name>
<dbReference type="EnsemblPlants" id="Pp3c8_8380V3.2">
    <property type="protein sequence ID" value="PAC:32965064.CDS.1"/>
    <property type="gene ID" value="Pp3c8_8380"/>
</dbReference>
<keyword evidence="1" id="KW-1133">Transmembrane helix</keyword>
<proteinExistence type="predicted"/>
<dbReference type="Gramene" id="Pp3c8_8380V3.2">
    <property type="protein sequence ID" value="PAC:32965064.CDS.1"/>
    <property type="gene ID" value="Pp3c8_8380"/>
</dbReference>
<reference evidence="2 3" key="2">
    <citation type="journal article" date="2018" name="Plant J.">
        <title>The Physcomitrella patens chromosome-scale assembly reveals moss genome structure and evolution.</title>
        <authorList>
            <person name="Lang D."/>
            <person name="Ullrich K.K."/>
            <person name="Murat F."/>
            <person name="Fuchs J."/>
            <person name="Jenkins J."/>
            <person name="Haas F.B."/>
            <person name="Piednoel M."/>
            <person name="Gundlach H."/>
            <person name="Van Bel M."/>
            <person name="Meyberg R."/>
            <person name="Vives C."/>
            <person name="Morata J."/>
            <person name="Symeonidi A."/>
            <person name="Hiss M."/>
            <person name="Muchero W."/>
            <person name="Kamisugi Y."/>
            <person name="Saleh O."/>
            <person name="Blanc G."/>
            <person name="Decker E.L."/>
            <person name="van Gessel N."/>
            <person name="Grimwood J."/>
            <person name="Hayes R.D."/>
            <person name="Graham S.W."/>
            <person name="Gunter L.E."/>
            <person name="McDaniel S.F."/>
            <person name="Hoernstein S.N.W."/>
            <person name="Larsson A."/>
            <person name="Li F.W."/>
            <person name="Perroud P.F."/>
            <person name="Phillips J."/>
            <person name="Ranjan P."/>
            <person name="Rokshar D.S."/>
            <person name="Rothfels C.J."/>
            <person name="Schneider L."/>
            <person name="Shu S."/>
            <person name="Stevenson D.W."/>
            <person name="Thummler F."/>
            <person name="Tillich M."/>
            <person name="Villarreal Aguilar J.C."/>
            <person name="Widiez T."/>
            <person name="Wong G.K."/>
            <person name="Wymore A."/>
            <person name="Zhang Y."/>
            <person name="Zimmer A.D."/>
            <person name="Quatrano R.S."/>
            <person name="Mayer K.F.X."/>
            <person name="Goodstein D."/>
            <person name="Casacuberta J.M."/>
            <person name="Vandepoele K."/>
            <person name="Reski R."/>
            <person name="Cuming A.C."/>
            <person name="Tuskan G.A."/>
            <person name="Maumus F."/>
            <person name="Salse J."/>
            <person name="Schmutz J."/>
            <person name="Rensing S.A."/>
        </authorList>
    </citation>
    <scope>NUCLEOTIDE SEQUENCE [LARGE SCALE GENOMIC DNA]</scope>
    <source>
        <strain evidence="2 3">cv. Gransden 2004</strain>
    </source>
</reference>